<name>A0AAD7NFI0_9AGAR</name>
<sequence>MWSFERCKIHLITSLGPPWAHGLLFFSASHCACFWNLNATVSSAERILEGPGTMVYLLSALYTGRIPTYLPTLGNLSTLNIG</sequence>
<evidence type="ECO:0000313" key="1">
    <source>
        <dbReference type="EMBL" id="KAJ7758050.1"/>
    </source>
</evidence>
<evidence type="ECO:0000313" key="2">
    <source>
        <dbReference type="Proteomes" id="UP001215598"/>
    </source>
</evidence>
<feature type="non-terminal residue" evidence="1">
    <location>
        <position position="1"/>
    </location>
</feature>
<keyword evidence="2" id="KW-1185">Reference proteome</keyword>
<gene>
    <name evidence="1" type="ORF">B0H16DRAFT_1536632</name>
</gene>
<dbReference type="Proteomes" id="UP001215598">
    <property type="component" value="Unassembled WGS sequence"/>
</dbReference>
<proteinExistence type="predicted"/>
<comment type="caution">
    <text evidence="1">The sequence shown here is derived from an EMBL/GenBank/DDBJ whole genome shotgun (WGS) entry which is preliminary data.</text>
</comment>
<dbReference type="EMBL" id="JARKIB010000043">
    <property type="protein sequence ID" value="KAJ7758050.1"/>
    <property type="molecule type" value="Genomic_DNA"/>
</dbReference>
<reference evidence="1" key="1">
    <citation type="submission" date="2023-03" db="EMBL/GenBank/DDBJ databases">
        <title>Massive genome expansion in bonnet fungi (Mycena s.s.) driven by repeated elements and novel gene families across ecological guilds.</title>
        <authorList>
            <consortium name="Lawrence Berkeley National Laboratory"/>
            <person name="Harder C.B."/>
            <person name="Miyauchi S."/>
            <person name="Viragh M."/>
            <person name="Kuo A."/>
            <person name="Thoen E."/>
            <person name="Andreopoulos B."/>
            <person name="Lu D."/>
            <person name="Skrede I."/>
            <person name="Drula E."/>
            <person name="Henrissat B."/>
            <person name="Morin E."/>
            <person name="Kohler A."/>
            <person name="Barry K."/>
            <person name="LaButti K."/>
            <person name="Morin E."/>
            <person name="Salamov A."/>
            <person name="Lipzen A."/>
            <person name="Mereny Z."/>
            <person name="Hegedus B."/>
            <person name="Baldrian P."/>
            <person name="Stursova M."/>
            <person name="Weitz H."/>
            <person name="Taylor A."/>
            <person name="Grigoriev I.V."/>
            <person name="Nagy L.G."/>
            <person name="Martin F."/>
            <person name="Kauserud H."/>
        </authorList>
    </citation>
    <scope>NUCLEOTIDE SEQUENCE</scope>
    <source>
        <strain evidence="1">CBHHK182m</strain>
    </source>
</reference>
<protein>
    <submittedName>
        <fullName evidence="1">Uncharacterized protein</fullName>
    </submittedName>
</protein>
<dbReference type="AlphaFoldDB" id="A0AAD7NFI0"/>
<accession>A0AAD7NFI0</accession>
<organism evidence="1 2">
    <name type="scientific">Mycena metata</name>
    <dbReference type="NCBI Taxonomy" id="1033252"/>
    <lineage>
        <taxon>Eukaryota</taxon>
        <taxon>Fungi</taxon>
        <taxon>Dikarya</taxon>
        <taxon>Basidiomycota</taxon>
        <taxon>Agaricomycotina</taxon>
        <taxon>Agaricomycetes</taxon>
        <taxon>Agaricomycetidae</taxon>
        <taxon>Agaricales</taxon>
        <taxon>Marasmiineae</taxon>
        <taxon>Mycenaceae</taxon>
        <taxon>Mycena</taxon>
    </lineage>
</organism>